<evidence type="ECO:0000313" key="5">
    <source>
        <dbReference type="EMBL" id="OGK02605.1"/>
    </source>
</evidence>
<evidence type="ECO:0000313" key="6">
    <source>
        <dbReference type="Proteomes" id="UP000179243"/>
    </source>
</evidence>
<gene>
    <name evidence="5" type="ORF">A2519_12310</name>
</gene>
<dbReference type="Gene3D" id="3.30.1360.20">
    <property type="entry name" value="Transcriptional coactivator/pterin dehydratase"/>
    <property type="match status" value="1"/>
</dbReference>
<sequence length="117" mass="13395">MDIGTKHSVPCKGDLPPLTAAQEDVYINEAPLWELRRDGIHRIQRQFAFKTYLEGVLFILPIAQLSDKENHHPDIHVYYKKVVVEFHTSAILGLSENDFIMAAKIDALYEKRESFAA</sequence>
<dbReference type="Proteomes" id="UP000179243">
    <property type="component" value="Unassembled WGS sequence"/>
</dbReference>
<comment type="catalytic activity">
    <reaction evidence="1">
        <text>(4aS,6R)-4a-hydroxy-L-erythro-5,6,7,8-tetrahydrobiopterin = (6R)-L-erythro-6,7-dihydrobiopterin + H2O</text>
        <dbReference type="Rhea" id="RHEA:11920"/>
        <dbReference type="ChEBI" id="CHEBI:15377"/>
        <dbReference type="ChEBI" id="CHEBI:15642"/>
        <dbReference type="ChEBI" id="CHEBI:43120"/>
        <dbReference type="EC" id="4.2.1.96"/>
    </reaction>
</comment>
<evidence type="ECO:0000256" key="2">
    <source>
        <dbReference type="ARBA" id="ARBA00006472"/>
    </source>
</evidence>
<dbReference type="EMBL" id="MFYX01000105">
    <property type="protein sequence ID" value="OGK02605.1"/>
    <property type="molecule type" value="Genomic_DNA"/>
</dbReference>
<dbReference type="PANTHER" id="PTHR12599">
    <property type="entry name" value="PTERIN-4-ALPHA-CARBINOLAMINE DEHYDRATASE"/>
    <property type="match status" value="1"/>
</dbReference>
<dbReference type="AlphaFoldDB" id="A0A1F7F7E7"/>
<evidence type="ECO:0000256" key="4">
    <source>
        <dbReference type="ARBA" id="ARBA00023239"/>
    </source>
</evidence>
<reference evidence="5 6" key="1">
    <citation type="journal article" date="2016" name="Nat. Commun.">
        <title>Thousands of microbial genomes shed light on interconnected biogeochemical processes in an aquifer system.</title>
        <authorList>
            <person name="Anantharaman K."/>
            <person name="Brown C.T."/>
            <person name="Hug L.A."/>
            <person name="Sharon I."/>
            <person name="Castelle C.J."/>
            <person name="Probst A.J."/>
            <person name="Thomas B.C."/>
            <person name="Singh A."/>
            <person name="Wilkins M.J."/>
            <person name="Karaoz U."/>
            <person name="Brodie E.L."/>
            <person name="Williams K.H."/>
            <person name="Hubbard S.S."/>
            <person name="Banfield J.F."/>
        </authorList>
    </citation>
    <scope>NUCLEOTIDE SEQUENCE [LARGE SCALE GENOMIC DNA]</scope>
</reference>
<comment type="caution">
    <text evidence="5">The sequence shown here is derived from an EMBL/GenBank/DDBJ whole genome shotgun (WGS) entry which is preliminary data.</text>
</comment>
<comment type="similarity">
    <text evidence="2">Belongs to the pterin-4-alpha-carbinolamine dehydratase family.</text>
</comment>
<evidence type="ECO:0000256" key="1">
    <source>
        <dbReference type="ARBA" id="ARBA00001554"/>
    </source>
</evidence>
<accession>A0A1F7F7E7</accession>
<protein>
    <recommendedName>
        <fullName evidence="3">4a-hydroxytetrahydrobiopterin dehydratase</fullName>
        <ecNumber evidence="3">4.2.1.96</ecNumber>
    </recommendedName>
</protein>
<keyword evidence="4" id="KW-0456">Lyase</keyword>
<dbReference type="GO" id="GO:0006729">
    <property type="term" value="P:tetrahydrobiopterin biosynthetic process"/>
    <property type="evidence" value="ECO:0007669"/>
    <property type="project" value="InterPro"/>
</dbReference>
<dbReference type="PANTHER" id="PTHR12599:SF0">
    <property type="entry name" value="PTERIN-4-ALPHA-CARBINOLAMINE DEHYDRATASE"/>
    <property type="match status" value="1"/>
</dbReference>
<dbReference type="InterPro" id="IPR001533">
    <property type="entry name" value="Pterin_deHydtase"/>
</dbReference>
<proteinExistence type="inferred from homology"/>
<name>A0A1F7F7E7_UNCRA</name>
<evidence type="ECO:0000256" key="3">
    <source>
        <dbReference type="ARBA" id="ARBA00013252"/>
    </source>
</evidence>
<organism evidence="5 6">
    <name type="scientific">Candidatus Raymondbacteria bacterium RIFOXYD12_FULL_49_13</name>
    <dbReference type="NCBI Taxonomy" id="1817890"/>
    <lineage>
        <taxon>Bacteria</taxon>
        <taxon>Raymondiibacteriota</taxon>
    </lineage>
</organism>
<dbReference type="InterPro" id="IPR036428">
    <property type="entry name" value="PCD_sf"/>
</dbReference>
<dbReference type="SUPFAM" id="SSF55248">
    <property type="entry name" value="PCD-like"/>
    <property type="match status" value="1"/>
</dbReference>
<dbReference type="GO" id="GO:0008124">
    <property type="term" value="F:4-alpha-hydroxytetrahydrobiopterin dehydratase activity"/>
    <property type="evidence" value="ECO:0007669"/>
    <property type="project" value="UniProtKB-EC"/>
</dbReference>
<dbReference type="Pfam" id="PF01329">
    <property type="entry name" value="Pterin_4a"/>
    <property type="match status" value="1"/>
</dbReference>
<dbReference type="EC" id="4.2.1.96" evidence="3"/>